<keyword evidence="7 9" id="KW-0460">Magnesium</keyword>
<comment type="catalytic activity">
    <reaction evidence="9">
        <text>succinate + ATP + CoA = succinyl-CoA + ADP + phosphate</text>
        <dbReference type="Rhea" id="RHEA:17661"/>
        <dbReference type="ChEBI" id="CHEBI:30031"/>
        <dbReference type="ChEBI" id="CHEBI:30616"/>
        <dbReference type="ChEBI" id="CHEBI:43474"/>
        <dbReference type="ChEBI" id="CHEBI:57287"/>
        <dbReference type="ChEBI" id="CHEBI:57292"/>
        <dbReference type="ChEBI" id="CHEBI:456216"/>
        <dbReference type="EC" id="6.2.1.5"/>
    </reaction>
</comment>
<comment type="pathway">
    <text evidence="1 9">Carbohydrate metabolism; tricarboxylic acid cycle; succinate from succinyl-CoA (ligase route): step 1/1.</text>
</comment>
<keyword evidence="5 9" id="KW-0547">Nucleotide-binding</keyword>
<dbReference type="FunFam" id="3.30.470.20:FF:000002">
    <property type="entry name" value="Succinate--CoA ligase [ADP-forming] subunit beta"/>
    <property type="match status" value="1"/>
</dbReference>
<dbReference type="Proteomes" id="UP000054408">
    <property type="component" value="Unassembled WGS sequence"/>
</dbReference>
<feature type="domain" description="ATP-grasp" evidence="11">
    <location>
        <begin position="51"/>
        <end position="275"/>
    </location>
</feature>
<evidence type="ECO:0000256" key="8">
    <source>
        <dbReference type="ARBA" id="ARBA00022946"/>
    </source>
</evidence>
<dbReference type="OMA" id="ITACDEV"/>
<evidence type="ECO:0000256" key="6">
    <source>
        <dbReference type="ARBA" id="ARBA00022840"/>
    </source>
</evidence>
<evidence type="ECO:0000259" key="11">
    <source>
        <dbReference type="PROSITE" id="PS50975"/>
    </source>
</evidence>
<comment type="subcellular location">
    <subcellularLocation>
        <location evidence="9">Mitochondrion</location>
    </subcellularLocation>
</comment>
<dbReference type="UniPathway" id="UPA00223">
    <property type="reaction ID" value="UER00999"/>
</dbReference>
<dbReference type="EC" id="6.2.1.5" evidence="9"/>
<evidence type="ECO:0000313" key="13">
    <source>
        <dbReference type="Proteomes" id="UP000054408"/>
    </source>
</evidence>
<dbReference type="OrthoDB" id="1552at2759"/>
<dbReference type="NCBIfam" id="TIGR01016">
    <property type="entry name" value="sucCoAbeta"/>
    <property type="match status" value="1"/>
</dbReference>
<dbReference type="GO" id="GO:0042709">
    <property type="term" value="C:succinate-CoA ligase complex"/>
    <property type="evidence" value="ECO:0007669"/>
    <property type="project" value="TreeGrafter"/>
</dbReference>
<dbReference type="InterPro" id="IPR013815">
    <property type="entry name" value="ATP_grasp_subdomain_1"/>
</dbReference>
<comment type="similarity">
    <text evidence="9 10">Belongs to the succinate/malate CoA ligase beta subunit family.</text>
</comment>
<accession>A0A0L0DHI6</accession>
<dbReference type="InterPro" id="IPR011761">
    <property type="entry name" value="ATP-grasp"/>
</dbReference>
<dbReference type="NCBIfam" id="NF001913">
    <property type="entry name" value="PRK00696.1"/>
    <property type="match status" value="1"/>
</dbReference>
<comment type="subunit">
    <text evidence="9 10">Heterodimer of an alpha and a beta subunit.</text>
</comment>
<dbReference type="STRING" id="461836.A0A0L0DHI6"/>
<feature type="binding site" evidence="9">
    <location>
        <begin position="95"/>
        <end position="97"/>
    </location>
    <ligand>
        <name>ATP</name>
        <dbReference type="ChEBI" id="CHEBI:30616"/>
    </ligand>
</feature>
<feature type="binding site" evidence="9">
    <location>
        <position position="261"/>
    </location>
    <ligand>
        <name>Mg(2+)</name>
        <dbReference type="ChEBI" id="CHEBI:18420"/>
    </ligand>
</feature>
<dbReference type="InterPro" id="IPR005811">
    <property type="entry name" value="SUCC_ACL_C"/>
</dbReference>
<keyword evidence="3 9" id="KW-0436">Ligase</keyword>
<dbReference type="AlphaFoldDB" id="A0A0L0DHI6"/>
<dbReference type="SUPFAM" id="SSF56059">
    <property type="entry name" value="Glutathione synthetase ATP-binding domain-like"/>
    <property type="match status" value="1"/>
</dbReference>
<feature type="binding site" evidence="9">
    <location>
        <begin position="369"/>
        <end position="371"/>
    </location>
    <ligand>
        <name>substrate</name>
        <note>ligand shared with subunit alpha</note>
    </ligand>
</feature>
<evidence type="ECO:0000256" key="1">
    <source>
        <dbReference type="ARBA" id="ARBA00005064"/>
    </source>
</evidence>
<dbReference type="InterPro" id="IPR016102">
    <property type="entry name" value="Succinyl-CoA_synth-like"/>
</dbReference>
<dbReference type="PANTHER" id="PTHR11815:SF1">
    <property type="entry name" value="SUCCINATE--COA LIGASE [ADP-FORMING] SUBUNIT BETA, MITOCHONDRIAL"/>
    <property type="match status" value="1"/>
</dbReference>
<dbReference type="Gene3D" id="3.30.1490.20">
    <property type="entry name" value="ATP-grasp fold, A domain"/>
    <property type="match status" value="1"/>
</dbReference>
<feature type="binding site" evidence="9">
    <location>
        <position position="312"/>
    </location>
    <ligand>
        <name>substrate</name>
        <note>ligand shared with subunit alpha</note>
    </ligand>
</feature>
<dbReference type="HAMAP" id="MF_00558">
    <property type="entry name" value="Succ_CoA_beta"/>
    <property type="match status" value="1"/>
</dbReference>
<evidence type="ECO:0000256" key="4">
    <source>
        <dbReference type="ARBA" id="ARBA00022723"/>
    </source>
</evidence>
<comment type="cofactor">
    <cofactor evidence="9">
        <name>Mg(2+)</name>
        <dbReference type="ChEBI" id="CHEBI:18420"/>
    </cofactor>
    <text evidence="9">Binds 1 Mg(2+) ion per subunit.</text>
</comment>
<dbReference type="FunFam" id="3.40.50.261:FF:000001">
    <property type="entry name" value="Succinate--CoA ligase [ADP-forming] subunit beta"/>
    <property type="match status" value="1"/>
</dbReference>
<dbReference type="PROSITE" id="PS50975">
    <property type="entry name" value="ATP_GRASP"/>
    <property type="match status" value="1"/>
</dbReference>
<evidence type="ECO:0000256" key="7">
    <source>
        <dbReference type="ARBA" id="ARBA00022842"/>
    </source>
</evidence>
<dbReference type="GO" id="GO:0000287">
    <property type="term" value="F:magnesium ion binding"/>
    <property type="evidence" value="ECO:0007669"/>
    <property type="project" value="UniProtKB-UniRule"/>
</dbReference>
<reference evidence="12 13" key="1">
    <citation type="submission" date="2010-05" db="EMBL/GenBank/DDBJ databases">
        <title>The Genome Sequence of Thecamonas trahens ATCC 50062.</title>
        <authorList>
            <consortium name="The Broad Institute Genome Sequencing Platform"/>
            <person name="Russ C."/>
            <person name="Cuomo C."/>
            <person name="Shea T."/>
            <person name="Young S.K."/>
            <person name="Zeng Q."/>
            <person name="Koehrsen M."/>
            <person name="Haas B."/>
            <person name="Borodovsky M."/>
            <person name="Guigo R."/>
            <person name="Alvarado L."/>
            <person name="Berlin A."/>
            <person name="Bochicchio J."/>
            <person name="Borenstein D."/>
            <person name="Chapman S."/>
            <person name="Chen Z."/>
            <person name="Freedman E."/>
            <person name="Gellesch M."/>
            <person name="Goldberg J."/>
            <person name="Griggs A."/>
            <person name="Gujja S."/>
            <person name="Heilman E."/>
            <person name="Heiman D."/>
            <person name="Hepburn T."/>
            <person name="Howarth C."/>
            <person name="Jen D."/>
            <person name="Larson L."/>
            <person name="Mehta T."/>
            <person name="Park D."/>
            <person name="Pearson M."/>
            <person name="Roberts A."/>
            <person name="Saif S."/>
            <person name="Shenoy N."/>
            <person name="Sisk P."/>
            <person name="Stolte C."/>
            <person name="Sykes S."/>
            <person name="Thomson T."/>
            <person name="Walk T."/>
            <person name="White J."/>
            <person name="Yandava C."/>
            <person name="Burger G."/>
            <person name="Gray M.W."/>
            <person name="Holland P.W.H."/>
            <person name="King N."/>
            <person name="Lang F.B.F."/>
            <person name="Roger A.J."/>
            <person name="Ruiz-Trillo I."/>
            <person name="Lander E."/>
            <person name="Nusbaum C."/>
        </authorList>
    </citation>
    <scope>NUCLEOTIDE SEQUENCE [LARGE SCALE GENOMIC DNA]</scope>
    <source>
        <strain evidence="12 13">ATCC 50062</strain>
    </source>
</reference>
<feature type="binding site" evidence="9">
    <location>
        <position position="247"/>
    </location>
    <ligand>
        <name>Mg(2+)</name>
        <dbReference type="ChEBI" id="CHEBI:18420"/>
    </ligand>
</feature>
<dbReference type="GO" id="GO:0004775">
    <property type="term" value="F:succinate-CoA ligase (ADP-forming) activity"/>
    <property type="evidence" value="ECO:0007669"/>
    <property type="project" value="UniProtKB-UniRule"/>
</dbReference>
<dbReference type="Pfam" id="PF08442">
    <property type="entry name" value="ATP-grasp_2"/>
    <property type="match status" value="1"/>
</dbReference>
<evidence type="ECO:0000256" key="10">
    <source>
        <dbReference type="RuleBase" id="RU361258"/>
    </source>
</evidence>
<feature type="binding site" evidence="9">
    <location>
        <position position="88"/>
    </location>
    <ligand>
        <name>ATP</name>
        <dbReference type="ChEBI" id="CHEBI:30616"/>
    </ligand>
</feature>
<keyword evidence="6 9" id="KW-0067">ATP-binding</keyword>
<dbReference type="GO" id="GO:0006104">
    <property type="term" value="P:succinyl-CoA metabolic process"/>
    <property type="evidence" value="ECO:0007669"/>
    <property type="project" value="TreeGrafter"/>
</dbReference>
<keyword evidence="4 9" id="KW-0479">Metal-binding</keyword>
<gene>
    <name evidence="12" type="ORF">AMSG_07852</name>
</gene>
<dbReference type="eggNOG" id="KOG2799">
    <property type="taxonomic scope" value="Eukaryota"/>
</dbReference>
<keyword evidence="13" id="KW-1185">Reference proteome</keyword>
<keyword evidence="8" id="KW-0809">Transit peptide</keyword>
<dbReference type="InterPro" id="IPR013650">
    <property type="entry name" value="ATP-grasp_succ-CoA_synth-type"/>
</dbReference>
<dbReference type="Pfam" id="PF00549">
    <property type="entry name" value="Ligase_CoA"/>
    <property type="match status" value="1"/>
</dbReference>
<dbReference type="Gene3D" id="3.40.50.261">
    <property type="entry name" value="Succinyl-CoA synthetase domains"/>
    <property type="match status" value="1"/>
</dbReference>
<comment type="function">
    <text evidence="9">Succinyl-CoA synthetase functions in the citric acid cycle (TCA), coupling the hydrolysis of succinyl-CoA to the synthesis of ATP and thus represents the only step of substrate-level phosphorylation in the TCA. The beta subunit provides nucleotide specificity of the enzyme and binds the substrate succinate, while the binding sites for coenzyme A and phosphate are found in the alpha subunit.</text>
</comment>
<dbReference type="GeneID" id="25566686"/>
<proteinExistence type="inferred from homology"/>
<keyword evidence="2 9" id="KW-0816">Tricarboxylic acid cycle</keyword>
<evidence type="ECO:0000256" key="9">
    <source>
        <dbReference type="HAMAP-Rule" id="MF_03219"/>
    </source>
</evidence>
<feature type="binding site" evidence="9">
    <location>
        <position position="155"/>
    </location>
    <ligand>
        <name>ATP</name>
        <dbReference type="ChEBI" id="CHEBI:30616"/>
    </ligand>
</feature>
<dbReference type="InterPro" id="IPR005809">
    <property type="entry name" value="Succ_CoA_ligase-like_bsu"/>
</dbReference>
<protein>
    <recommendedName>
        <fullName evidence="9">Succinate--CoA ligase [ADP-forming] subunit beta, mitochondrial</fullName>
        <ecNumber evidence="9">6.2.1.5</ecNumber>
    </recommendedName>
    <alternativeName>
        <fullName evidence="9">Succinyl-CoA synthetase beta chain</fullName>
        <shortName evidence="9">SCS-beta</shortName>
    </alternativeName>
</protein>
<evidence type="ECO:0000256" key="3">
    <source>
        <dbReference type="ARBA" id="ARBA00022598"/>
    </source>
</evidence>
<dbReference type="InterPro" id="IPR017866">
    <property type="entry name" value="Succ-CoA_synthase_bsu_CS"/>
</dbReference>
<organism evidence="12 13">
    <name type="scientific">Thecamonas trahens ATCC 50062</name>
    <dbReference type="NCBI Taxonomy" id="461836"/>
    <lineage>
        <taxon>Eukaryota</taxon>
        <taxon>Apusozoa</taxon>
        <taxon>Apusomonadida</taxon>
        <taxon>Apusomonadidae</taxon>
        <taxon>Thecamonas</taxon>
    </lineage>
</organism>
<dbReference type="GO" id="GO:0005524">
    <property type="term" value="F:ATP binding"/>
    <property type="evidence" value="ECO:0007669"/>
    <property type="project" value="UniProtKB-UniRule"/>
</dbReference>
<evidence type="ECO:0000256" key="2">
    <source>
        <dbReference type="ARBA" id="ARBA00022532"/>
    </source>
</evidence>
<evidence type="ECO:0000313" key="12">
    <source>
        <dbReference type="EMBL" id="KNC51777.1"/>
    </source>
</evidence>
<dbReference type="GO" id="GO:0005739">
    <property type="term" value="C:mitochondrion"/>
    <property type="evidence" value="ECO:0007669"/>
    <property type="project" value="UniProtKB-SubCell"/>
</dbReference>
<dbReference type="SUPFAM" id="SSF52210">
    <property type="entry name" value="Succinyl-CoA synthetase domains"/>
    <property type="match status" value="1"/>
</dbReference>
<keyword evidence="9" id="KW-0496">Mitochondrion</keyword>
<evidence type="ECO:0000256" key="5">
    <source>
        <dbReference type="ARBA" id="ARBA00022741"/>
    </source>
</evidence>
<dbReference type="PROSITE" id="PS01217">
    <property type="entry name" value="SUCCINYL_COA_LIG_3"/>
    <property type="match status" value="1"/>
</dbReference>
<dbReference type="RefSeq" id="XP_013755650.1">
    <property type="nucleotide sequence ID" value="XM_013900196.1"/>
</dbReference>
<dbReference type="PANTHER" id="PTHR11815">
    <property type="entry name" value="SUCCINYL-COA SYNTHETASE BETA CHAIN"/>
    <property type="match status" value="1"/>
</dbReference>
<dbReference type="EMBL" id="GL349470">
    <property type="protein sequence ID" value="KNC51777.1"/>
    <property type="molecule type" value="Genomic_DNA"/>
</dbReference>
<dbReference type="PIRSF" id="PIRSF001554">
    <property type="entry name" value="SucCS_beta"/>
    <property type="match status" value="1"/>
</dbReference>
<sequence>MLRSLGITATRVAASGVLGAVRPPSSSLLFAATAGAAAPSRSLSIHEHLSHQLLREAGVSVPRGGVAFTPDEAVAVADELPGDDVVIKAQVLAGGRGLGLFENGLKGGVHIVFKNKLKDIASKMLGGILHTQQTPPGGLLVNRVMLAERLMLEKEVYFAVLMDRQYRGPVMVASSEGGVEIEKVAAETPDLIFKEPVDIREGVKREQVESLAAKLGFEGDALTQAADNMERIYEMFIAKDCTMVEINPMAKLTDGRVLAMDAKVNFDDNASFRQADIFGLEDKSQVDPREVEATKYDLNYIGLDGNVACLVNGAGLAMATMDQIALHGGEPANFLDVGGGATAEQIAAAFKIITSDKQVKVILVNIFGGIMQCNVVAEGILQGGEALRNEGIELPPVVVRLQGTNQEEGARLLNESDLGLIAINDLDKAAYKAATIARIAEEAELEGFKAKFTLQQ</sequence>
<dbReference type="GO" id="GO:0006099">
    <property type="term" value="P:tricarboxylic acid cycle"/>
    <property type="evidence" value="ECO:0007669"/>
    <property type="project" value="UniProtKB-UniRule"/>
</dbReference>
<name>A0A0L0DHI6_THETB</name>
<dbReference type="Gene3D" id="3.30.470.20">
    <property type="entry name" value="ATP-grasp fold, B domain"/>
    <property type="match status" value="1"/>
</dbReference>